<dbReference type="PANTHER" id="PTHR46390">
    <property type="entry name" value="MANNOSE-1-PHOSPHATE GUANYLYLTRANSFERASE"/>
    <property type="match status" value="1"/>
</dbReference>
<dbReference type="InterPro" id="IPR029044">
    <property type="entry name" value="Nucleotide-diphossugar_trans"/>
</dbReference>
<gene>
    <name evidence="2" type="ORF">H8R10_07810</name>
</gene>
<dbReference type="Gene3D" id="3.90.550.10">
    <property type="entry name" value="Spore Coat Polysaccharide Biosynthesis Protein SpsA, Chain A"/>
    <property type="match status" value="1"/>
</dbReference>
<dbReference type="GO" id="GO:0004475">
    <property type="term" value="F:mannose-1-phosphate guanylyltransferase (GTP) activity"/>
    <property type="evidence" value="ECO:0007669"/>
    <property type="project" value="InterPro"/>
</dbReference>
<dbReference type="SUPFAM" id="SSF53448">
    <property type="entry name" value="Nucleotide-diphospho-sugar transferases"/>
    <property type="match status" value="1"/>
</dbReference>
<sequence>MSSLHVVIPAGGAGTRLWPLSRQSWPKYLLEVERERSLLRAAIERVEPLAADVCVVTSPATARLVAEQVDGAAVPTEVMAEPSPKNSMPAIGLAAAIIEYRHGRDALVGSFAADHAIADEQRFRRVVSEAMRAADHGWIVTIGITPTHPATGYGYIETGASIDGLAARGVTSFTEKPDATRAGHYLARGGYLWNAGMFIARCGVLLDALAEEHPEMARGLRALARLDRPSRQANEIWDALPAIAIDHAVAEPQASAGRVAVCEAGDIGWSDVGDYAALAECTRDADGIARVGDITVTGIDAPGSLAAASAASQGEHVIVCGIPDAIVVRAGDTTLVTTRAWAGRIREVRERASHDRSSE</sequence>
<dbReference type="EMBL" id="JACRUO010000002">
    <property type="protein sequence ID" value="MBD3690129.1"/>
    <property type="molecule type" value="Genomic_DNA"/>
</dbReference>
<dbReference type="SUPFAM" id="SSF159283">
    <property type="entry name" value="Guanosine diphospho-D-mannose pyrophosphorylase/mannose-6-phosphate isomerase linker domain"/>
    <property type="match status" value="1"/>
</dbReference>
<dbReference type="AlphaFoldDB" id="A0A8I0KWL9"/>
<reference evidence="2 3" key="1">
    <citation type="submission" date="2020-08" db="EMBL/GenBank/DDBJ databases">
        <title>Winkia gen. nov., sp. nov., isolated from faeces of the Anser albifrons in China.</title>
        <authorList>
            <person name="Liu Q."/>
        </authorList>
    </citation>
    <scope>NUCLEOTIDE SEQUENCE [LARGE SCALE GENOMIC DNA]</scope>
    <source>
        <strain evidence="2 3">C62</strain>
    </source>
</reference>
<name>A0A8I0KWL9_9ACTO</name>
<evidence type="ECO:0000313" key="3">
    <source>
        <dbReference type="Proteomes" id="UP000627538"/>
    </source>
</evidence>
<organism evidence="2 3">
    <name type="scientific">Nanchangia anserum</name>
    <dbReference type="NCBI Taxonomy" id="2692125"/>
    <lineage>
        <taxon>Bacteria</taxon>
        <taxon>Bacillati</taxon>
        <taxon>Actinomycetota</taxon>
        <taxon>Actinomycetes</taxon>
        <taxon>Actinomycetales</taxon>
        <taxon>Actinomycetaceae</taxon>
        <taxon>Nanchangia</taxon>
    </lineage>
</organism>
<dbReference type="InterPro" id="IPR049577">
    <property type="entry name" value="GMPP_N"/>
</dbReference>
<accession>A0A8I0KWL9</accession>
<dbReference type="PANTHER" id="PTHR46390:SF1">
    <property type="entry name" value="MANNOSE-1-PHOSPHATE GUANYLYLTRANSFERASE"/>
    <property type="match status" value="1"/>
</dbReference>
<keyword evidence="3" id="KW-1185">Reference proteome</keyword>
<dbReference type="InterPro" id="IPR051161">
    <property type="entry name" value="Mannose-6P_isomerase_type2"/>
</dbReference>
<keyword evidence="2" id="KW-0808">Transferase</keyword>
<keyword evidence="2" id="KW-0548">Nucleotidyltransferase</keyword>
<dbReference type="InterPro" id="IPR005835">
    <property type="entry name" value="NTP_transferase_dom"/>
</dbReference>
<dbReference type="CDD" id="cd02509">
    <property type="entry name" value="GDP-M1P_Guanylyltransferase"/>
    <property type="match status" value="1"/>
</dbReference>
<proteinExistence type="predicted"/>
<dbReference type="RefSeq" id="WP_191072220.1">
    <property type="nucleotide sequence ID" value="NZ_JACRUO010000002.1"/>
</dbReference>
<protein>
    <submittedName>
        <fullName evidence="2">Mannose-1-phosphate guanylyltransferase</fullName>
    </submittedName>
</protein>
<dbReference type="Pfam" id="PF00483">
    <property type="entry name" value="NTP_transferase"/>
    <property type="match status" value="1"/>
</dbReference>
<dbReference type="GO" id="GO:0009298">
    <property type="term" value="P:GDP-mannose biosynthetic process"/>
    <property type="evidence" value="ECO:0007669"/>
    <property type="project" value="TreeGrafter"/>
</dbReference>
<evidence type="ECO:0000259" key="1">
    <source>
        <dbReference type="Pfam" id="PF00483"/>
    </source>
</evidence>
<feature type="domain" description="Nucleotidyl transferase" evidence="1">
    <location>
        <begin position="7"/>
        <end position="284"/>
    </location>
</feature>
<dbReference type="Proteomes" id="UP000627538">
    <property type="component" value="Unassembled WGS sequence"/>
</dbReference>
<evidence type="ECO:0000313" key="2">
    <source>
        <dbReference type="EMBL" id="MBD3690129.1"/>
    </source>
</evidence>
<comment type="caution">
    <text evidence="2">The sequence shown here is derived from an EMBL/GenBank/DDBJ whole genome shotgun (WGS) entry which is preliminary data.</text>
</comment>